<keyword evidence="3" id="KW-1133">Transmembrane helix</keyword>
<accession>A0AAV9J261</accession>
<proteinExistence type="inferred from homology"/>
<dbReference type="EMBL" id="JANCYW010000018">
    <property type="protein sequence ID" value="KAK4538461.1"/>
    <property type="molecule type" value="Genomic_DNA"/>
</dbReference>
<evidence type="ECO:0000256" key="2">
    <source>
        <dbReference type="ARBA" id="ARBA00023002"/>
    </source>
</evidence>
<dbReference type="Pfam" id="PF00106">
    <property type="entry name" value="adh_short"/>
    <property type="match status" value="1"/>
</dbReference>
<dbReference type="PANTHER" id="PTHR24320:SF148">
    <property type="entry name" value="NAD(P)-BINDING ROSSMANN-FOLD SUPERFAMILY PROTEIN"/>
    <property type="match status" value="1"/>
</dbReference>
<dbReference type="InterPro" id="IPR036291">
    <property type="entry name" value="NAD(P)-bd_dom_sf"/>
</dbReference>
<keyword evidence="3" id="KW-0812">Transmembrane</keyword>
<name>A0AAV9J261_CYACA</name>
<dbReference type="SUPFAM" id="SSF51735">
    <property type="entry name" value="NAD(P)-binding Rossmann-fold domains"/>
    <property type="match status" value="1"/>
</dbReference>
<keyword evidence="5" id="KW-1185">Reference proteome</keyword>
<sequence length="357" mass="39096">MRWRDGLRQWAYGWYAIFLASSGSVSLRAWCTVVLDVLLSRWRVAPLPPLPALRRSGGVAVVTGGNSGIGLETVYGLARSGMRVVMACRSVSRGREARAALLQRWKAGAAVDIEVMALDLSQLASVRAFAAALIARYDRLDVLVLNAGVMALPRYTETADGIEAHLGVNHVAHALLTQLLEPRLRVHDGRVVAVSSVLALLVDRFSAADGPRRWSPACYRPFAAYAFSKACNYVWARECQRRGMTAFCVHPGGVKTEVVRNLPPPIQRGYRWFADWCLLTPAEGASTVLHACLCEPDTLRRQMPGTFAMLADGGARSIPMPSWMNDAAVGEQLWRCTESWYAERDVAWSGRGGGAAR</sequence>
<keyword evidence="3" id="KW-0472">Membrane</keyword>
<evidence type="ECO:0000256" key="3">
    <source>
        <dbReference type="SAM" id="Phobius"/>
    </source>
</evidence>
<evidence type="ECO:0000313" key="4">
    <source>
        <dbReference type="EMBL" id="KAK4538461.1"/>
    </source>
</evidence>
<organism evidence="4 5">
    <name type="scientific">Cyanidium caldarium</name>
    <name type="common">Red alga</name>
    <dbReference type="NCBI Taxonomy" id="2771"/>
    <lineage>
        <taxon>Eukaryota</taxon>
        <taxon>Rhodophyta</taxon>
        <taxon>Bangiophyceae</taxon>
        <taxon>Cyanidiales</taxon>
        <taxon>Cyanidiaceae</taxon>
        <taxon>Cyanidium</taxon>
    </lineage>
</organism>
<dbReference type="Gene3D" id="3.40.50.720">
    <property type="entry name" value="NAD(P)-binding Rossmann-like Domain"/>
    <property type="match status" value="1"/>
</dbReference>
<comment type="caution">
    <text evidence="4">The sequence shown here is derived from an EMBL/GenBank/DDBJ whole genome shotgun (WGS) entry which is preliminary data.</text>
</comment>
<dbReference type="GO" id="GO:0016491">
    <property type="term" value="F:oxidoreductase activity"/>
    <property type="evidence" value="ECO:0007669"/>
    <property type="project" value="UniProtKB-KW"/>
</dbReference>
<dbReference type="PANTHER" id="PTHR24320">
    <property type="entry name" value="RETINOL DEHYDROGENASE"/>
    <property type="match status" value="1"/>
</dbReference>
<dbReference type="InterPro" id="IPR002347">
    <property type="entry name" value="SDR_fam"/>
</dbReference>
<reference evidence="4 5" key="1">
    <citation type="submission" date="2022-07" db="EMBL/GenBank/DDBJ databases">
        <title>Genome-wide signatures of adaptation to extreme environments.</title>
        <authorList>
            <person name="Cho C.H."/>
            <person name="Yoon H.S."/>
        </authorList>
    </citation>
    <scope>NUCLEOTIDE SEQUENCE [LARGE SCALE GENOMIC DNA]</scope>
    <source>
        <strain evidence="4 5">DBV 063 E5</strain>
    </source>
</reference>
<protein>
    <submittedName>
        <fullName evidence="4">Uncharacterized protein</fullName>
    </submittedName>
</protein>
<comment type="similarity">
    <text evidence="1">Belongs to the short-chain dehydrogenases/reductases (SDR) family.</text>
</comment>
<evidence type="ECO:0000313" key="5">
    <source>
        <dbReference type="Proteomes" id="UP001301350"/>
    </source>
</evidence>
<dbReference type="PRINTS" id="PR00081">
    <property type="entry name" value="GDHRDH"/>
</dbReference>
<gene>
    <name evidence="4" type="ORF">CDCA_CDCA18G4486</name>
</gene>
<dbReference type="AlphaFoldDB" id="A0AAV9J261"/>
<evidence type="ECO:0000256" key="1">
    <source>
        <dbReference type="ARBA" id="ARBA00006484"/>
    </source>
</evidence>
<feature type="transmembrane region" description="Helical" evidence="3">
    <location>
        <begin position="12"/>
        <end position="30"/>
    </location>
</feature>
<dbReference type="Proteomes" id="UP001301350">
    <property type="component" value="Unassembled WGS sequence"/>
</dbReference>
<keyword evidence="2" id="KW-0560">Oxidoreductase</keyword>